<evidence type="ECO:0000259" key="8">
    <source>
        <dbReference type="Pfam" id="PF00535"/>
    </source>
</evidence>
<feature type="transmembrane region" description="Helical" evidence="7">
    <location>
        <begin position="271"/>
        <end position="292"/>
    </location>
</feature>
<dbReference type="InterPro" id="IPR029044">
    <property type="entry name" value="Nucleotide-diphossugar_trans"/>
</dbReference>
<dbReference type="PANTHER" id="PTHR48090">
    <property type="entry name" value="UNDECAPRENYL-PHOSPHATE 4-DEOXY-4-FORMAMIDO-L-ARABINOSE TRANSFERASE-RELATED"/>
    <property type="match status" value="1"/>
</dbReference>
<dbReference type="PANTHER" id="PTHR48090:SF1">
    <property type="entry name" value="PROPHAGE BACTOPRENOL GLUCOSYL TRANSFERASE HOMOLOG"/>
    <property type="match status" value="1"/>
</dbReference>
<evidence type="ECO:0000256" key="4">
    <source>
        <dbReference type="ARBA" id="ARBA00022692"/>
    </source>
</evidence>
<dbReference type="EMBL" id="OU912926">
    <property type="protein sequence ID" value="CAG9931872.1"/>
    <property type="molecule type" value="Genomic_DNA"/>
</dbReference>
<evidence type="ECO:0000256" key="1">
    <source>
        <dbReference type="ARBA" id="ARBA00004141"/>
    </source>
</evidence>
<feature type="domain" description="Glycosyltransferase 2-like" evidence="8">
    <location>
        <begin position="13"/>
        <end position="175"/>
    </location>
</feature>
<dbReference type="GO" id="GO:0047272">
    <property type="term" value="F:phosphopolyprenol glucosyltransferase activity"/>
    <property type="evidence" value="ECO:0007669"/>
    <property type="project" value="UniProtKB-EC"/>
</dbReference>
<organism evidence="9 10">
    <name type="scientific">Candidatus Nitrotoga arctica</name>
    <dbReference type="NCBI Taxonomy" id="453162"/>
    <lineage>
        <taxon>Bacteria</taxon>
        <taxon>Pseudomonadati</taxon>
        <taxon>Pseudomonadota</taxon>
        <taxon>Betaproteobacteria</taxon>
        <taxon>Nitrosomonadales</taxon>
        <taxon>Gallionellaceae</taxon>
        <taxon>Candidatus Nitrotoga</taxon>
    </lineage>
</organism>
<keyword evidence="6 7" id="KW-0472">Membrane</keyword>
<dbReference type="Pfam" id="PF00535">
    <property type="entry name" value="Glycos_transf_2"/>
    <property type="match status" value="1"/>
</dbReference>
<name>A0ABN8AKX2_9PROT</name>
<evidence type="ECO:0000256" key="6">
    <source>
        <dbReference type="ARBA" id="ARBA00023136"/>
    </source>
</evidence>
<dbReference type="CDD" id="cd04187">
    <property type="entry name" value="DPM1_like_bac"/>
    <property type="match status" value="1"/>
</dbReference>
<keyword evidence="3 9" id="KW-0808">Transferase</keyword>
<dbReference type="Proteomes" id="UP000839052">
    <property type="component" value="Chromosome"/>
</dbReference>
<dbReference type="SUPFAM" id="SSF53448">
    <property type="entry name" value="Nucleotide-diphospho-sugar transferases"/>
    <property type="match status" value="1"/>
</dbReference>
<dbReference type="RefSeq" id="WP_239795911.1">
    <property type="nucleotide sequence ID" value="NZ_OU912926.1"/>
</dbReference>
<keyword evidence="5 7" id="KW-1133">Transmembrane helix</keyword>
<keyword evidence="2 9" id="KW-0328">Glycosyltransferase</keyword>
<dbReference type="EC" id="2.4.1.78" evidence="9"/>
<sequence length="316" mass="35723">MQTTQPIVVILVSIILPFFNEAEGIPLFFERLDNAISNIPDCRFELICINDGSRDRTLPALEFAKKRYPAITIIDFTRNFGKEAALTAGLEFAAGDAVIIMDSDLQHPPELIPAFIQKWRSGVPVVLAKRNSRSTESVLYRLLAGMFYRLHNNISNIKIPTNTGDFRLIDRQVCDALKRLPESHRFMKGLFAWVGYEYELVEYDVAPRAHGRTSFNKWKSLNFALEGITGFSTVPLRVWTYAGLLVTAVGFFYACWVILRAIFLGIDTPGYVTLLTTVVFFGGLQLIGIGVLGEYIGRIYIETKNRPIYLVKKIIK</sequence>
<accession>A0ABN8AKX2</accession>
<comment type="subcellular location">
    <subcellularLocation>
        <location evidence="1">Membrane</location>
        <topology evidence="1">Multi-pass membrane protein</topology>
    </subcellularLocation>
</comment>
<keyword evidence="10" id="KW-1185">Reference proteome</keyword>
<evidence type="ECO:0000256" key="2">
    <source>
        <dbReference type="ARBA" id="ARBA00022676"/>
    </source>
</evidence>
<protein>
    <submittedName>
        <fullName evidence="9">CPS-53 (KpLE1) prophage bactoprenol glucosyl transferase</fullName>
        <ecNumber evidence="9">2.4.1.78</ecNumber>
    </submittedName>
</protein>
<dbReference type="InterPro" id="IPR050256">
    <property type="entry name" value="Glycosyltransferase_2"/>
</dbReference>
<keyword evidence="4 7" id="KW-0812">Transmembrane</keyword>
<feature type="transmembrane region" description="Helical" evidence="7">
    <location>
        <begin position="238"/>
        <end position="259"/>
    </location>
</feature>
<proteinExistence type="predicted"/>
<dbReference type="InterPro" id="IPR001173">
    <property type="entry name" value="Glyco_trans_2-like"/>
</dbReference>
<evidence type="ECO:0000256" key="3">
    <source>
        <dbReference type="ARBA" id="ARBA00022679"/>
    </source>
</evidence>
<evidence type="ECO:0000256" key="5">
    <source>
        <dbReference type="ARBA" id="ARBA00022989"/>
    </source>
</evidence>
<evidence type="ECO:0000256" key="7">
    <source>
        <dbReference type="SAM" id="Phobius"/>
    </source>
</evidence>
<evidence type="ECO:0000313" key="9">
    <source>
        <dbReference type="EMBL" id="CAG9931872.1"/>
    </source>
</evidence>
<reference evidence="9 10" key="1">
    <citation type="submission" date="2021-10" db="EMBL/GenBank/DDBJ databases">
        <authorList>
            <person name="Koch H."/>
        </authorList>
    </citation>
    <scope>NUCLEOTIDE SEQUENCE [LARGE SCALE GENOMIC DNA]</scope>
    <source>
        <strain evidence="9">6680</strain>
    </source>
</reference>
<gene>
    <name evidence="9" type="primary">yfdH</name>
    <name evidence="9" type="ORF">NTG6680_0619</name>
</gene>
<evidence type="ECO:0000313" key="10">
    <source>
        <dbReference type="Proteomes" id="UP000839052"/>
    </source>
</evidence>
<dbReference type="Gene3D" id="3.90.550.10">
    <property type="entry name" value="Spore Coat Polysaccharide Biosynthesis Protein SpsA, Chain A"/>
    <property type="match status" value="1"/>
</dbReference>